<dbReference type="PANTHER" id="PTHR43016:SF16">
    <property type="entry name" value="METALLOPROTEASE, PUTATIVE (AFU_ORTHOLOGUE AFUA_4G07610)-RELATED"/>
    <property type="match status" value="1"/>
</dbReference>
<dbReference type="Gene3D" id="3.30.830.10">
    <property type="entry name" value="Metalloenzyme, LuxS/M16 peptidase-like"/>
    <property type="match status" value="4"/>
</dbReference>
<dbReference type="SUPFAM" id="SSF63411">
    <property type="entry name" value="LuxS/MPP-like metallohydrolase"/>
    <property type="match status" value="4"/>
</dbReference>
<sequence length="993" mass="113803">MVRPAWNISSQLKYRGTVPVSIYKSKRSNLLVTVADVPGPLIKGYLNFPTEAKCDAGLPHTLEHLVFMGSEEYPYKGVLDIFANRCLASGTNAWTAQDHTCYTLSTVGSGGFLKILPVYIDHVLRPMLTNNQYITEVHHINDKGEDAGVVYSEMQDYESDMDDIMERKMRQLIFGKGHPYEVNTGGRLKAIREECSYKKVTDFHKQFYHLKNMGIIVCGMVDHNKLLEVIEQSEEKYLSTHSPETFIRPFSNAKIDDIKGSNVVVIDCPCEDETKGIVEIAFTGPDANSLYEYEALHILFRYLEDSAVSPLEKDFVQLSDPYASGVQITMTDYLRHIITVKFSDVPVTRINEIHERFLNKTIEEHMNEDKFDMDRMRTIISKQIEEMYLSLEKGGGDDIMRNFITHQIYGNIDDIKELEHRFNDQRDSEKLLTEDNRFWSDLVKKYFKKNANVCVIGMPSSKLIDEYAEKERKRIEEQQQKLGVEGMKNCGEALKSAIAANSMSKPSQELLDKFIITDLENFYSFDINTVSNIEGKKQSSFVKTFPVPTYIHKNPSKFVDAVILFDTEEIPVELRKYLKLFSDVLFESPAIVDGKELSYEKVTLEMKKDLIKKSFGIGACQSRFRTVANLTFKVAAKDYRNISKWANILLKNIVFDKKRIEILALRLANQAHEHKRDGSYMCSMLNTTIQYKNDSNEYLYNTVRLEDFHKDISKNILKNGDKVIENLKALRDHLLSGSINLHIMANEELIETFSDQNKSDWSFLTGCKNEELSLDASSSYNKDNFHKQGIIGVGGTESSFINQVLFFNQDYTGYDVAEVALFTQYLSHCEGPLWNKIRGKGLAYGANIYCQITEKLLGLSLYRCSQAIQAYEETKKVVLSIIDSGELSENNFEAAKRSLVYDIMSQEKNIKSATKIHFLASLHKLSPDFKRKLCIKIWNLRRDECFKKAAPHIRNLFDDSKTIRSIAVNRSKVNELTNAYPTANVYKVEDLHD</sequence>
<dbReference type="Pfam" id="PF05193">
    <property type="entry name" value="Peptidase_M16_C"/>
    <property type="match status" value="2"/>
</dbReference>
<organism evidence="3 4">
    <name type="scientific">Parastrongyloides trichosuri</name>
    <name type="common">Possum-specific nematode worm</name>
    <dbReference type="NCBI Taxonomy" id="131310"/>
    <lineage>
        <taxon>Eukaryota</taxon>
        <taxon>Metazoa</taxon>
        <taxon>Ecdysozoa</taxon>
        <taxon>Nematoda</taxon>
        <taxon>Chromadorea</taxon>
        <taxon>Rhabditida</taxon>
        <taxon>Tylenchina</taxon>
        <taxon>Panagrolaimomorpha</taxon>
        <taxon>Strongyloidoidea</taxon>
        <taxon>Strongyloididae</taxon>
        <taxon>Parastrongyloides</taxon>
    </lineage>
</organism>
<dbReference type="FunFam" id="3.30.830.10:FF:000031">
    <property type="entry name" value="Putative zinc metalloprotease"/>
    <property type="match status" value="1"/>
</dbReference>
<feature type="domain" description="Peptidase M16 N-terminal" evidence="1">
    <location>
        <begin position="52"/>
        <end position="139"/>
    </location>
</feature>
<keyword evidence="3" id="KW-1185">Reference proteome</keyword>
<evidence type="ECO:0000259" key="2">
    <source>
        <dbReference type="Pfam" id="PF05193"/>
    </source>
</evidence>
<evidence type="ECO:0000259" key="1">
    <source>
        <dbReference type="Pfam" id="PF00675"/>
    </source>
</evidence>
<evidence type="ECO:0000313" key="4">
    <source>
        <dbReference type="WBParaSite" id="PTRK_0000112700.1"/>
    </source>
</evidence>
<feature type="domain" description="Peptidase M16 C-terminal" evidence="2">
    <location>
        <begin position="797"/>
        <end position="899"/>
    </location>
</feature>
<dbReference type="WBParaSite" id="PTRK_0000112700.1">
    <property type="protein sequence ID" value="PTRK_0000112700.1"/>
    <property type="gene ID" value="PTRK_0000112700"/>
</dbReference>
<dbReference type="FunFam" id="3.30.830.10:FF:000015">
    <property type="entry name" value="Putative zinc metalloprotease"/>
    <property type="match status" value="1"/>
</dbReference>
<name>A0A0N4Z2N3_PARTI</name>
<protein>
    <submittedName>
        <fullName evidence="4">Presequence protease, mitochondrial</fullName>
    </submittedName>
</protein>
<dbReference type="STRING" id="131310.A0A0N4Z2N3"/>
<dbReference type="AlphaFoldDB" id="A0A0N4Z2N3"/>
<feature type="domain" description="Peptidase M16 C-terminal" evidence="2">
    <location>
        <begin position="196"/>
        <end position="371"/>
    </location>
</feature>
<dbReference type="Pfam" id="PF00675">
    <property type="entry name" value="Peptidase_M16"/>
    <property type="match status" value="1"/>
</dbReference>
<reference evidence="4" key="1">
    <citation type="submission" date="2017-02" db="UniProtKB">
        <authorList>
            <consortium name="WormBaseParasite"/>
        </authorList>
    </citation>
    <scope>IDENTIFICATION</scope>
</reference>
<dbReference type="GO" id="GO:0046872">
    <property type="term" value="F:metal ion binding"/>
    <property type="evidence" value="ECO:0007669"/>
    <property type="project" value="InterPro"/>
</dbReference>
<accession>A0A0N4Z2N3</accession>
<dbReference type="Proteomes" id="UP000038045">
    <property type="component" value="Unplaced"/>
</dbReference>
<dbReference type="InterPro" id="IPR007863">
    <property type="entry name" value="Peptidase_M16_C"/>
</dbReference>
<dbReference type="PANTHER" id="PTHR43016">
    <property type="entry name" value="PRESEQUENCE PROTEASE"/>
    <property type="match status" value="1"/>
</dbReference>
<evidence type="ECO:0000313" key="3">
    <source>
        <dbReference type="Proteomes" id="UP000038045"/>
    </source>
</evidence>
<dbReference type="InterPro" id="IPR011765">
    <property type="entry name" value="Pept_M16_N"/>
</dbReference>
<proteinExistence type="predicted"/>
<dbReference type="InterPro" id="IPR011249">
    <property type="entry name" value="Metalloenz_LuxS/M16"/>
</dbReference>